<dbReference type="GO" id="GO:0006950">
    <property type="term" value="P:response to stress"/>
    <property type="evidence" value="ECO:0007669"/>
    <property type="project" value="TreeGrafter"/>
</dbReference>
<evidence type="ECO:0000313" key="3">
    <source>
        <dbReference type="Proteomes" id="UP000318017"/>
    </source>
</evidence>
<dbReference type="InterPro" id="IPR000835">
    <property type="entry name" value="HTH_MarR-typ"/>
</dbReference>
<proteinExistence type="predicted"/>
<feature type="domain" description="HTH marR-type" evidence="1">
    <location>
        <begin position="20"/>
        <end position="154"/>
    </location>
</feature>
<evidence type="ECO:0000313" key="2">
    <source>
        <dbReference type="EMBL" id="QDV24662.1"/>
    </source>
</evidence>
<organism evidence="2 3">
    <name type="scientific">Aureliella helgolandensis</name>
    <dbReference type="NCBI Taxonomy" id="2527968"/>
    <lineage>
        <taxon>Bacteria</taxon>
        <taxon>Pseudomonadati</taxon>
        <taxon>Planctomycetota</taxon>
        <taxon>Planctomycetia</taxon>
        <taxon>Pirellulales</taxon>
        <taxon>Pirellulaceae</taxon>
        <taxon>Aureliella</taxon>
    </lineage>
</organism>
<dbReference type="InterPro" id="IPR036388">
    <property type="entry name" value="WH-like_DNA-bd_sf"/>
</dbReference>
<dbReference type="SMART" id="SM00347">
    <property type="entry name" value="HTH_MARR"/>
    <property type="match status" value="1"/>
</dbReference>
<reference evidence="2 3" key="1">
    <citation type="submission" date="2019-02" db="EMBL/GenBank/DDBJ databases">
        <title>Deep-cultivation of Planctomycetes and their phenomic and genomic characterization uncovers novel biology.</title>
        <authorList>
            <person name="Wiegand S."/>
            <person name="Jogler M."/>
            <person name="Boedeker C."/>
            <person name="Pinto D."/>
            <person name="Vollmers J."/>
            <person name="Rivas-Marin E."/>
            <person name="Kohn T."/>
            <person name="Peeters S.H."/>
            <person name="Heuer A."/>
            <person name="Rast P."/>
            <person name="Oberbeckmann S."/>
            <person name="Bunk B."/>
            <person name="Jeske O."/>
            <person name="Meyerdierks A."/>
            <person name="Storesund J.E."/>
            <person name="Kallscheuer N."/>
            <person name="Luecker S."/>
            <person name="Lage O.M."/>
            <person name="Pohl T."/>
            <person name="Merkel B.J."/>
            <person name="Hornburger P."/>
            <person name="Mueller R.-W."/>
            <person name="Bruemmer F."/>
            <person name="Labrenz M."/>
            <person name="Spormann A.M."/>
            <person name="Op den Camp H."/>
            <person name="Overmann J."/>
            <person name="Amann R."/>
            <person name="Jetten M.S.M."/>
            <person name="Mascher T."/>
            <person name="Medema M.H."/>
            <person name="Devos D.P."/>
            <person name="Kaster A.-K."/>
            <person name="Ovreas L."/>
            <person name="Rohde M."/>
            <person name="Galperin M.Y."/>
            <person name="Jogler C."/>
        </authorList>
    </citation>
    <scope>NUCLEOTIDE SEQUENCE [LARGE SCALE GENOMIC DNA]</scope>
    <source>
        <strain evidence="2 3">Q31a</strain>
    </source>
</reference>
<dbReference type="InterPro" id="IPR039422">
    <property type="entry name" value="MarR/SlyA-like"/>
</dbReference>
<dbReference type="Proteomes" id="UP000318017">
    <property type="component" value="Chromosome"/>
</dbReference>
<dbReference type="OrthoDB" id="213484at2"/>
<dbReference type="KEGG" id="ahel:Q31a_29820"/>
<dbReference type="AlphaFoldDB" id="A0A518G7V7"/>
<dbReference type="PANTHER" id="PTHR33164:SF101">
    <property type="entry name" value="TRANSCRIPTIONAL REPRESSOR MPRA"/>
    <property type="match status" value="1"/>
</dbReference>
<evidence type="ECO:0000259" key="1">
    <source>
        <dbReference type="PROSITE" id="PS50995"/>
    </source>
</evidence>
<dbReference type="SUPFAM" id="SSF46785">
    <property type="entry name" value="Winged helix' DNA-binding domain"/>
    <property type="match status" value="1"/>
</dbReference>
<keyword evidence="3" id="KW-1185">Reference proteome</keyword>
<dbReference type="RefSeq" id="WP_145078595.1">
    <property type="nucleotide sequence ID" value="NZ_CP036298.1"/>
</dbReference>
<dbReference type="Gene3D" id="1.10.10.10">
    <property type="entry name" value="Winged helix-like DNA-binding domain superfamily/Winged helix DNA-binding domain"/>
    <property type="match status" value="1"/>
</dbReference>
<dbReference type="EMBL" id="CP036298">
    <property type="protein sequence ID" value="QDV24662.1"/>
    <property type="molecule type" value="Genomic_DNA"/>
</dbReference>
<dbReference type="GO" id="GO:0003700">
    <property type="term" value="F:DNA-binding transcription factor activity"/>
    <property type="evidence" value="ECO:0007669"/>
    <property type="project" value="InterPro"/>
</dbReference>
<name>A0A518G7V7_9BACT</name>
<gene>
    <name evidence="2" type="primary">mhqR</name>
    <name evidence="2" type="ORF">Q31a_29820</name>
</gene>
<protein>
    <submittedName>
        <fullName evidence="2">HTH-type transcriptional regulator MhqR</fullName>
    </submittedName>
</protein>
<accession>A0A518G7V7</accession>
<sequence length="167" mass="19321">MTKTSTNAPTVGKPAFDSLEQEVFLNLWRTYDRLRSMEDEVFGRVGLSAQQYNALRLLRSVYPDSMPTLVLGGRLISRAPDMTRLLDRLESRCLLVRERRPENRRVVEVRIAKEGTQLLDEVHDALQECHRQQLGHLDKKVLRQLASLLKQARQPHEDAENLSFIDE</sequence>
<dbReference type="PANTHER" id="PTHR33164">
    <property type="entry name" value="TRANSCRIPTIONAL REGULATOR, MARR FAMILY"/>
    <property type="match status" value="1"/>
</dbReference>
<dbReference type="InterPro" id="IPR036390">
    <property type="entry name" value="WH_DNA-bd_sf"/>
</dbReference>
<dbReference type="PROSITE" id="PS50995">
    <property type="entry name" value="HTH_MARR_2"/>
    <property type="match status" value="1"/>
</dbReference>